<accession>A0A4Y7JVE0</accession>
<proteinExistence type="predicted"/>
<evidence type="ECO:0000313" key="2">
    <source>
        <dbReference type="Proteomes" id="UP000316621"/>
    </source>
</evidence>
<keyword evidence="2" id="KW-1185">Reference proteome</keyword>
<sequence length="39" mass="4921">MMQHITRHPRKIITSKLFDIIVKSMYKKTWFFLFRYCVL</sequence>
<dbReference type="Gramene" id="RZC64677">
    <property type="protein sequence ID" value="RZC64677"/>
    <property type="gene ID" value="C5167_008362"/>
</dbReference>
<evidence type="ECO:0000313" key="1">
    <source>
        <dbReference type="EMBL" id="RZC64677.1"/>
    </source>
</evidence>
<organism evidence="1 2">
    <name type="scientific">Papaver somniferum</name>
    <name type="common">Opium poppy</name>
    <dbReference type="NCBI Taxonomy" id="3469"/>
    <lineage>
        <taxon>Eukaryota</taxon>
        <taxon>Viridiplantae</taxon>
        <taxon>Streptophyta</taxon>
        <taxon>Embryophyta</taxon>
        <taxon>Tracheophyta</taxon>
        <taxon>Spermatophyta</taxon>
        <taxon>Magnoliopsida</taxon>
        <taxon>Ranunculales</taxon>
        <taxon>Papaveraceae</taxon>
        <taxon>Papaveroideae</taxon>
        <taxon>Papaver</taxon>
    </lineage>
</organism>
<protein>
    <submittedName>
        <fullName evidence="1">Uncharacterized protein</fullName>
    </submittedName>
</protein>
<name>A0A4Y7JVE0_PAPSO</name>
<gene>
    <name evidence="1" type="ORF">C5167_008362</name>
</gene>
<reference evidence="1 2" key="1">
    <citation type="journal article" date="2018" name="Science">
        <title>The opium poppy genome and morphinan production.</title>
        <authorList>
            <person name="Guo L."/>
            <person name="Winzer T."/>
            <person name="Yang X."/>
            <person name="Li Y."/>
            <person name="Ning Z."/>
            <person name="He Z."/>
            <person name="Teodor R."/>
            <person name="Lu Y."/>
            <person name="Bowser T.A."/>
            <person name="Graham I.A."/>
            <person name="Ye K."/>
        </authorList>
    </citation>
    <scope>NUCLEOTIDE SEQUENCE [LARGE SCALE GENOMIC DNA]</scope>
    <source>
        <strain evidence="2">cv. HN1</strain>
        <tissue evidence="1">Leaves</tissue>
    </source>
</reference>
<dbReference type="Proteomes" id="UP000316621">
    <property type="component" value="Chromosome 6"/>
</dbReference>
<dbReference type="AlphaFoldDB" id="A0A4Y7JVE0"/>
<dbReference type="EMBL" id="CM010720">
    <property type="protein sequence ID" value="RZC64677.1"/>
    <property type="molecule type" value="Genomic_DNA"/>
</dbReference>